<proteinExistence type="predicted"/>
<dbReference type="Gene3D" id="3.10.450.50">
    <property type="match status" value="1"/>
</dbReference>
<feature type="compositionally biased region" description="Basic and acidic residues" evidence="1">
    <location>
        <begin position="271"/>
        <end position="297"/>
    </location>
</feature>
<feature type="region of interest" description="Disordered" evidence="1">
    <location>
        <begin position="167"/>
        <end position="399"/>
    </location>
</feature>
<evidence type="ECO:0000313" key="3">
    <source>
        <dbReference type="Proteomes" id="UP000012174"/>
    </source>
</evidence>
<sequence>MALAATYKQFLAAPDASLLANDASLNYVTTTTSIKSAADILQHIRTSNGKFKKNKEEFLHAVQGQNALAVEIDTTLEFLTSGGPYLPGLDDNFLSDRVVYVPITHFVSFDGQGKIMQIRQSWDQGSLLKQLDIIGKTGRNWPISDSKEQIRMIETCVKSAHVVASQEPTDLPVRTRGNSANISRDPHTSLSLFGPREDSDQTIASVISPKGGVRPQQRSFTDILGDEPVEDPASPSAGRRPESPTKVIAPKAGAGKNFQPSRLFDTENDDDKPARDDVWSPDRNYRPHPTKYDHFDFADGSDPSDAPHAGDPTFKKTKHSSQWDFQDFVTPAKAKPTKVVRQQEARHWGTEDSEVFDSPQRKAAPPKPRRDAEPHFEFIDDGLPKGEPRTSRPRGATHNMGLGLYQNNLYNDESDEAAAPTEDSGALGVITNMKDRGRDFAPHFNMTDQSPAQEPQMRPAAVGEDRKKAVKMMDANWSSYDVSPSQKENQRSMPQNGGRHPGKDNHGIHISGDGMGGNKGSNRSWFFGEDDGKDDHGNKLSVKTAPGRKQGANSGGFNWDF</sequence>
<evidence type="ECO:0000313" key="2">
    <source>
        <dbReference type="EMBL" id="EMR72827.1"/>
    </source>
</evidence>
<dbReference type="KEGG" id="ela:UCREL1_113"/>
<dbReference type="OrthoDB" id="1162399at2759"/>
<evidence type="ECO:0000256" key="1">
    <source>
        <dbReference type="SAM" id="MobiDB-lite"/>
    </source>
</evidence>
<dbReference type="InterPro" id="IPR032710">
    <property type="entry name" value="NTF2-like_dom_sf"/>
</dbReference>
<reference evidence="3" key="1">
    <citation type="journal article" date="2013" name="Genome Announc.">
        <title>Draft genome sequence of the grapevine dieback fungus Eutypa lata UCR-EL1.</title>
        <authorList>
            <person name="Blanco-Ulate B."/>
            <person name="Rolshausen P.E."/>
            <person name="Cantu D."/>
        </authorList>
    </citation>
    <scope>NUCLEOTIDE SEQUENCE [LARGE SCALE GENOMIC DNA]</scope>
    <source>
        <strain evidence="3">UCR-EL1</strain>
    </source>
</reference>
<dbReference type="AlphaFoldDB" id="M7T850"/>
<dbReference type="STRING" id="1287681.M7T850"/>
<dbReference type="SUPFAM" id="SSF54427">
    <property type="entry name" value="NTF2-like"/>
    <property type="match status" value="1"/>
</dbReference>
<feature type="compositionally biased region" description="Basic and acidic residues" evidence="1">
    <location>
        <begin position="368"/>
        <end position="390"/>
    </location>
</feature>
<feature type="compositionally biased region" description="Basic and acidic residues" evidence="1">
    <location>
        <begin position="341"/>
        <end position="350"/>
    </location>
</feature>
<keyword evidence="3" id="KW-1185">Reference proteome</keyword>
<organism evidence="2 3">
    <name type="scientific">Eutypa lata (strain UCR-EL1)</name>
    <name type="common">Grapevine dieback disease fungus</name>
    <name type="synonym">Eutypa armeniacae</name>
    <dbReference type="NCBI Taxonomy" id="1287681"/>
    <lineage>
        <taxon>Eukaryota</taxon>
        <taxon>Fungi</taxon>
        <taxon>Dikarya</taxon>
        <taxon>Ascomycota</taxon>
        <taxon>Pezizomycotina</taxon>
        <taxon>Sordariomycetes</taxon>
        <taxon>Xylariomycetidae</taxon>
        <taxon>Xylariales</taxon>
        <taxon>Diatrypaceae</taxon>
        <taxon>Eutypa</taxon>
    </lineage>
</organism>
<dbReference type="HOGENOM" id="CLU_017360_0_0_1"/>
<protein>
    <recommendedName>
        <fullName evidence="4">Ntf2-like protein</fullName>
    </recommendedName>
</protein>
<evidence type="ECO:0008006" key="4">
    <source>
        <dbReference type="Google" id="ProtNLM"/>
    </source>
</evidence>
<feature type="compositionally biased region" description="Polar residues" evidence="1">
    <location>
        <begin position="478"/>
        <end position="495"/>
    </location>
</feature>
<gene>
    <name evidence="2" type="ORF">UCREL1_113</name>
</gene>
<dbReference type="eggNOG" id="ENOG502RU2N">
    <property type="taxonomic scope" value="Eukaryota"/>
</dbReference>
<feature type="compositionally biased region" description="Polar residues" evidence="1">
    <location>
        <begin position="551"/>
        <end position="561"/>
    </location>
</feature>
<name>M7T850_EUTLA</name>
<dbReference type="OMA" id="GKTGRNW"/>
<feature type="region of interest" description="Disordered" evidence="1">
    <location>
        <begin position="478"/>
        <end position="561"/>
    </location>
</feature>
<dbReference type="Proteomes" id="UP000012174">
    <property type="component" value="Unassembled WGS sequence"/>
</dbReference>
<accession>M7T850</accession>
<dbReference type="EMBL" id="KB705372">
    <property type="protein sequence ID" value="EMR72827.1"/>
    <property type="molecule type" value="Genomic_DNA"/>
</dbReference>